<feature type="domain" description="Metallo-beta-lactamase" evidence="1">
    <location>
        <begin position="34"/>
        <end position="85"/>
    </location>
</feature>
<proteinExistence type="predicted"/>
<organism evidence="2 3">
    <name type="scientific">Bradyrhizobium diversitatis</name>
    <dbReference type="NCBI Taxonomy" id="2755406"/>
    <lineage>
        <taxon>Bacteria</taxon>
        <taxon>Pseudomonadati</taxon>
        <taxon>Pseudomonadota</taxon>
        <taxon>Alphaproteobacteria</taxon>
        <taxon>Hyphomicrobiales</taxon>
        <taxon>Nitrobacteraceae</taxon>
        <taxon>Bradyrhizobium</taxon>
    </lineage>
</organism>
<accession>A0ABS0PFK4</accession>
<name>A0ABS0PFK4_9BRAD</name>
<dbReference type="PANTHER" id="PTHR30619">
    <property type="entry name" value="DNA INTERNALIZATION/COMPETENCE PROTEIN COMEC/REC2"/>
    <property type="match status" value="1"/>
</dbReference>
<dbReference type="SUPFAM" id="SSF56281">
    <property type="entry name" value="Metallo-hydrolase/oxidoreductase"/>
    <property type="match status" value="1"/>
</dbReference>
<evidence type="ECO:0000259" key="1">
    <source>
        <dbReference type="Pfam" id="PF00753"/>
    </source>
</evidence>
<dbReference type="PANTHER" id="PTHR30619:SF1">
    <property type="entry name" value="RECOMBINATION PROTEIN 2"/>
    <property type="match status" value="1"/>
</dbReference>
<dbReference type="InterPro" id="IPR001279">
    <property type="entry name" value="Metallo-B-lactamas"/>
</dbReference>
<keyword evidence="3" id="KW-1185">Reference proteome</keyword>
<evidence type="ECO:0000313" key="3">
    <source>
        <dbReference type="Proteomes" id="UP001194539"/>
    </source>
</evidence>
<gene>
    <name evidence="2" type="ORF">H1B27_38480</name>
</gene>
<dbReference type="Gene3D" id="3.60.15.10">
    <property type="entry name" value="Ribonuclease Z/Hydroxyacylglutathione hydrolase-like"/>
    <property type="match status" value="1"/>
</dbReference>
<dbReference type="InterPro" id="IPR052159">
    <property type="entry name" value="Competence_DNA_uptake"/>
</dbReference>
<protein>
    <submittedName>
        <fullName evidence="2">Competence protein ComEC</fullName>
    </submittedName>
</protein>
<dbReference type="EMBL" id="JACEGD010000071">
    <property type="protein sequence ID" value="MBH5392097.1"/>
    <property type="molecule type" value="Genomic_DNA"/>
</dbReference>
<dbReference type="InterPro" id="IPR036866">
    <property type="entry name" value="RibonucZ/Hydroxyglut_hydro"/>
</dbReference>
<reference evidence="2 3" key="1">
    <citation type="submission" date="2020-07" db="EMBL/GenBank/DDBJ databases">
        <title>Bradyrhizobium diversity isolated from nodules of indigenous legumes of Western Australia.</title>
        <authorList>
            <person name="Klepa M.S."/>
        </authorList>
    </citation>
    <scope>NUCLEOTIDE SEQUENCE [LARGE SCALE GENOMIC DNA]</scope>
    <source>
        <strain evidence="2 3">CNPSo 4019</strain>
    </source>
</reference>
<dbReference type="Pfam" id="PF00753">
    <property type="entry name" value="Lactamase_B"/>
    <property type="match status" value="1"/>
</dbReference>
<evidence type="ECO:0000313" key="2">
    <source>
        <dbReference type="EMBL" id="MBH5392097.1"/>
    </source>
</evidence>
<dbReference type="Proteomes" id="UP001194539">
    <property type="component" value="Unassembled WGS sequence"/>
</dbReference>
<dbReference type="RefSeq" id="WP_197969610.1">
    <property type="nucleotide sequence ID" value="NZ_JACEGD010000071.1"/>
</dbReference>
<comment type="caution">
    <text evidence="2">The sequence shown here is derived from an EMBL/GenBank/DDBJ whole genome shotgun (WGS) entry which is preliminary data.</text>
</comment>
<sequence>MPFEIDFLRAGDSNGDAIIVKYGETKNGNFSLNLIDGGFTDTGDQIITHIKQHYAEKAKIANVVLSHADNDHACGLIKVLEHEDFTFFDLWMNRPWDYVDDVIDSFHGAYTREGLIKKMREMHPYLVEMEKIAATRGITIRAPLQGAQIGPFTVLAPSRERYIKLIPDLDKTPQSYASESKGLLGSLFKAAADVAGKVLERLDYETLDENPPATSASNETSVVQWASFGNERVLLTADVGPEGLAEAADYAEQISLLIQPTLAQIPHHGSRRNVTPSVLNRWLGPYPADNQGYAVASVGKNEEIYPRTKVANAFTRRGYEVTATHKGWINFVRGYDRRAGVANAYVIPFKPDVDDE</sequence>